<dbReference type="PANTHER" id="PTHR44936">
    <property type="entry name" value="SENSOR PROTEIN CREC"/>
    <property type="match status" value="1"/>
</dbReference>
<comment type="caution">
    <text evidence="13">The sequence shown here is derived from an EMBL/GenBank/DDBJ whole genome shotgun (WGS) entry which is preliminary data.</text>
</comment>
<proteinExistence type="predicted"/>
<dbReference type="CDD" id="cd00082">
    <property type="entry name" value="HisKA"/>
    <property type="match status" value="1"/>
</dbReference>
<dbReference type="InterPro" id="IPR003594">
    <property type="entry name" value="HATPase_dom"/>
</dbReference>
<dbReference type="CDD" id="cd06225">
    <property type="entry name" value="HAMP"/>
    <property type="match status" value="1"/>
</dbReference>
<dbReference type="Gene3D" id="1.10.8.500">
    <property type="entry name" value="HAMP domain in histidine kinase"/>
    <property type="match status" value="1"/>
</dbReference>
<evidence type="ECO:0000256" key="6">
    <source>
        <dbReference type="ARBA" id="ARBA00022679"/>
    </source>
</evidence>
<dbReference type="InterPro" id="IPR003660">
    <property type="entry name" value="HAMP_dom"/>
</dbReference>
<protein>
    <recommendedName>
        <fullName evidence="3">histidine kinase</fullName>
        <ecNumber evidence="3">2.7.13.3</ecNumber>
    </recommendedName>
</protein>
<dbReference type="Gene3D" id="1.10.287.130">
    <property type="match status" value="1"/>
</dbReference>
<evidence type="ECO:0000313" key="14">
    <source>
        <dbReference type="Proteomes" id="UP001073227"/>
    </source>
</evidence>
<gene>
    <name evidence="13" type="ORF">OEG84_24725</name>
</gene>
<keyword evidence="4" id="KW-1003">Cell membrane</keyword>
<evidence type="ECO:0000256" key="5">
    <source>
        <dbReference type="ARBA" id="ARBA00022553"/>
    </source>
</evidence>
<dbReference type="InterPro" id="IPR036890">
    <property type="entry name" value="HATPase_C_sf"/>
</dbReference>
<dbReference type="RefSeq" id="WP_267656552.1">
    <property type="nucleotide sequence ID" value="NZ_JAOVZR010000003.1"/>
</dbReference>
<evidence type="ECO:0000256" key="1">
    <source>
        <dbReference type="ARBA" id="ARBA00000085"/>
    </source>
</evidence>
<dbReference type="EC" id="2.7.13.3" evidence="3"/>
<evidence type="ECO:0000256" key="10">
    <source>
        <dbReference type="SAM" id="Phobius"/>
    </source>
</evidence>
<dbReference type="Proteomes" id="UP001073227">
    <property type="component" value="Unassembled WGS sequence"/>
</dbReference>
<evidence type="ECO:0000256" key="7">
    <source>
        <dbReference type="ARBA" id="ARBA00022741"/>
    </source>
</evidence>
<evidence type="ECO:0000256" key="2">
    <source>
        <dbReference type="ARBA" id="ARBA00004651"/>
    </source>
</evidence>
<dbReference type="InterPro" id="IPR004358">
    <property type="entry name" value="Sig_transdc_His_kin-like_C"/>
</dbReference>
<dbReference type="SUPFAM" id="SSF158472">
    <property type="entry name" value="HAMP domain-like"/>
    <property type="match status" value="1"/>
</dbReference>
<evidence type="ECO:0000313" key="13">
    <source>
        <dbReference type="EMBL" id="MCY0150814.1"/>
    </source>
</evidence>
<dbReference type="PROSITE" id="PS50885">
    <property type="entry name" value="HAMP"/>
    <property type="match status" value="1"/>
</dbReference>
<keyword evidence="10" id="KW-0812">Transmembrane</keyword>
<keyword evidence="5" id="KW-0597">Phosphoprotein</keyword>
<name>A0ABT3ZHT3_9HYPH</name>
<reference evidence="13" key="1">
    <citation type="submission" date="2022-10" db="EMBL/GenBank/DDBJ databases">
        <title>Hoeflea sp. G2-23, isolated from marine algae.</title>
        <authorList>
            <person name="Kristyanto S."/>
            <person name="Kim J.M."/>
            <person name="Jeon C.O."/>
        </authorList>
    </citation>
    <scope>NUCLEOTIDE SEQUENCE</scope>
    <source>
        <strain evidence="13">G2-23</strain>
    </source>
</reference>
<dbReference type="GO" id="GO:0005524">
    <property type="term" value="F:ATP binding"/>
    <property type="evidence" value="ECO:0007669"/>
    <property type="project" value="UniProtKB-KW"/>
</dbReference>
<accession>A0ABT3ZHT3</accession>
<dbReference type="Pfam" id="PF00672">
    <property type="entry name" value="HAMP"/>
    <property type="match status" value="1"/>
</dbReference>
<dbReference type="PROSITE" id="PS50109">
    <property type="entry name" value="HIS_KIN"/>
    <property type="match status" value="1"/>
</dbReference>
<dbReference type="Gene3D" id="3.30.565.10">
    <property type="entry name" value="Histidine kinase-like ATPase, C-terminal domain"/>
    <property type="match status" value="1"/>
</dbReference>
<evidence type="ECO:0000256" key="3">
    <source>
        <dbReference type="ARBA" id="ARBA00012438"/>
    </source>
</evidence>
<feature type="transmembrane region" description="Helical" evidence="10">
    <location>
        <begin position="166"/>
        <end position="189"/>
    </location>
</feature>
<dbReference type="InterPro" id="IPR003661">
    <property type="entry name" value="HisK_dim/P_dom"/>
</dbReference>
<comment type="catalytic activity">
    <reaction evidence="1">
        <text>ATP + protein L-histidine = ADP + protein N-phospho-L-histidine.</text>
        <dbReference type="EC" id="2.7.13.3"/>
    </reaction>
</comment>
<keyword evidence="6" id="KW-0808">Transferase</keyword>
<dbReference type="PANTHER" id="PTHR44936:SF10">
    <property type="entry name" value="SENSOR PROTEIN RSTB"/>
    <property type="match status" value="1"/>
</dbReference>
<keyword evidence="14" id="KW-1185">Reference proteome</keyword>
<keyword evidence="7" id="KW-0547">Nucleotide-binding</keyword>
<organism evidence="13 14">
    <name type="scientific">Hoeflea algicola</name>
    <dbReference type="NCBI Taxonomy" id="2983763"/>
    <lineage>
        <taxon>Bacteria</taxon>
        <taxon>Pseudomonadati</taxon>
        <taxon>Pseudomonadota</taxon>
        <taxon>Alphaproteobacteria</taxon>
        <taxon>Hyphomicrobiales</taxon>
        <taxon>Rhizobiaceae</taxon>
        <taxon>Hoeflea</taxon>
    </lineage>
</organism>
<feature type="domain" description="HAMP" evidence="12">
    <location>
        <begin position="191"/>
        <end position="243"/>
    </location>
</feature>
<dbReference type="InterPro" id="IPR036097">
    <property type="entry name" value="HisK_dim/P_sf"/>
</dbReference>
<keyword evidence="10" id="KW-0472">Membrane</keyword>
<dbReference type="SMART" id="SM00387">
    <property type="entry name" value="HATPase_c"/>
    <property type="match status" value="1"/>
</dbReference>
<feature type="domain" description="Histidine kinase" evidence="11">
    <location>
        <begin position="251"/>
        <end position="447"/>
    </location>
</feature>
<dbReference type="SMART" id="SM00388">
    <property type="entry name" value="HisKA"/>
    <property type="match status" value="1"/>
</dbReference>
<dbReference type="EMBL" id="JAOVZR010000003">
    <property type="protein sequence ID" value="MCY0150814.1"/>
    <property type="molecule type" value="Genomic_DNA"/>
</dbReference>
<evidence type="ECO:0000259" key="11">
    <source>
        <dbReference type="PROSITE" id="PS50109"/>
    </source>
</evidence>
<dbReference type="InterPro" id="IPR005467">
    <property type="entry name" value="His_kinase_dom"/>
</dbReference>
<dbReference type="SUPFAM" id="SSF47384">
    <property type="entry name" value="Homodimeric domain of signal transducing histidine kinase"/>
    <property type="match status" value="1"/>
</dbReference>
<dbReference type="Pfam" id="PF02518">
    <property type="entry name" value="HATPase_c"/>
    <property type="match status" value="1"/>
</dbReference>
<dbReference type="PRINTS" id="PR00344">
    <property type="entry name" value="BCTRLSENSOR"/>
</dbReference>
<keyword evidence="10" id="KW-1133">Transmembrane helix</keyword>
<evidence type="ECO:0000256" key="8">
    <source>
        <dbReference type="ARBA" id="ARBA00022777"/>
    </source>
</evidence>
<dbReference type="Pfam" id="PF00512">
    <property type="entry name" value="HisKA"/>
    <property type="match status" value="1"/>
</dbReference>
<comment type="subcellular location">
    <subcellularLocation>
        <location evidence="2">Cell membrane</location>
        <topology evidence="2">Multi-pass membrane protein</topology>
    </subcellularLocation>
</comment>
<keyword evidence="8" id="KW-0418">Kinase</keyword>
<evidence type="ECO:0000256" key="9">
    <source>
        <dbReference type="ARBA" id="ARBA00022840"/>
    </source>
</evidence>
<evidence type="ECO:0000259" key="12">
    <source>
        <dbReference type="PROSITE" id="PS50885"/>
    </source>
</evidence>
<evidence type="ECO:0000256" key="4">
    <source>
        <dbReference type="ARBA" id="ARBA00022475"/>
    </source>
</evidence>
<dbReference type="SMART" id="SM00304">
    <property type="entry name" value="HAMP"/>
    <property type="match status" value="1"/>
</dbReference>
<dbReference type="InterPro" id="IPR050980">
    <property type="entry name" value="2C_sensor_his_kinase"/>
</dbReference>
<keyword evidence="9 13" id="KW-0067">ATP-binding</keyword>
<dbReference type="SUPFAM" id="SSF55874">
    <property type="entry name" value="ATPase domain of HSP90 chaperone/DNA topoisomerase II/histidine kinase"/>
    <property type="match status" value="1"/>
</dbReference>
<sequence>MLLVVAALVAAQVVSLWLFVDERSLAVRAALGFEAAGRAANVARLIEEAPDNLQDSILRAANSPLVRFDLSGEATAGNSDGSDGGLIESRVRALLGGSYSGDIRVELHAIEGQILPMPHLSAEMAEMHRKMMHGAVFALEMNLSIALSDGRWLNVGTRFERPPFQWPFYSMLTFILTATIILIAVFWFLMTRFTGPLRRLVGAVDRLGRGEEISELPAVGPSEVRELTSTFNRMQDRLTRFVADRTRLLASLGHDLRSPLTAIRVRAEMVDDEETRNSLVTSVEEMQTMVEETLTFARGMSASEASQSVDIGALLEDLRTGSPVPFLLDSGPPICVRIRPTAMRRALRNVIENAVRYSGNAHVAYSVRDGHLMITVEDDGPGIPETELERVFDPFFRLEESRSLETGGHGLGLSIARTIITAHGGDIWLANREEGGLCVSILVPLEATPHETAEDNRMQWINSSA</sequence>